<feature type="compositionally biased region" description="Basic residues" evidence="1">
    <location>
        <begin position="191"/>
        <end position="210"/>
    </location>
</feature>
<feature type="compositionally biased region" description="Basic and acidic residues" evidence="1">
    <location>
        <begin position="228"/>
        <end position="247"/>
    </location>
</feature>
<name>A0A6J4LG30_9ACTN</name>
<organism evidence="2">
    <name type="scientific">uncultured Nocardioidaceae bacterium</name>
    <dbReference type="NCBI Taxonomy" id="253824"/>
    <lineage>
        <taxon>Bacteria</taxon>
        <taxon>Bacillati</taxon>
        <taxon>Actinomycetota</taxon>
        <taxon>Actinomycetes</taxon>
        <taxon>Propionibacteriales</taxon>
        <taxon>Nocardioidaceae</taxon>
        <taxon>environmental samples</taxon>
    </lineage>
</organism>
<feature type="compositionally biased region" description="Basic residues" evidence="1">
    <location>
        <begin position="150"/>
        <end position="160"/>
    </location>
</feature>
<protein>
    <submittedName>
        <fullName evidence="2">Uncharacterized protein</fullName>
    </submittedName>
</protein>
<sequence>DPGCRPARPPRWPRCPRAPQRARDAAHRVDQRCRRPGPHLLAARGRPHRLPVRAAAAAGGAAARCLGVRRGAGLRGPADALVALPRGVPRAHGPAGGTRCRVDHAALHRRRHRDRRRAGDPGAGGADLRCRPAQLARPRRGRAGAVHGDPRRRPRPRRHLAGLVEPRHRRAEPAAGHPARRRAGAAGRGVAGRRRPAPRDGRRRVDRSRRRGPDAVLPGAAAVRRPPRLPDRLGLRDHHRLVPVDRGVRRHRQRPAARPAPAPAGPPTGAPDADRAGRPARRRGGTSSPAGRRRLDRHRRRDGTPGRAGQRDRGGGHAGGPPALGHRRRGEQDDRARAHPPRGHRGRGAGAGDAARALHGVPAARARRLRLRRPHHRGRRRGVQRRARQPPHAARDRV</sequence>
<dbReference type="AlphaFoldDB" id="A0A6J4LG30"/>
<feature type="non-terminal residue" evidence="2">
    <location>
        <position position="1"/>
    </location>
</feature>
<feature type="compositionally biased region" description="Low complexity" evidence="1">
    <location>
        <begin position="352"/>
        <end position="364"/>
    </location>
</feature>
<reference evidence="2" key="1">
    <citation type="submission" date="2020-02" db="EMBL/GenBank/DDBJ databases">
        <authorList>
            <person name="Meier V. D."/>
        </authorList>
    </citation>
    <scope>NUCLEOTIDE SEQUENCE</scope>
    <source>
        <strain evidence="2">AVDCRST_MAG36</strain>
    </source>
</reference>
<feature type="compositionally biased region" description="Low complexity" evidence="1">
    <location>
        <begin position="214"/>
        <end position="224"/>
    </location>
</feature>
<feature type="non-terminal residue" evidence="2">
    <location>
        <position position="398"/>
    </location>
</feature>
<evidence type="ECO:0000256" key="1">
    <source>
        <dbReference type="SAM" id="MobiDB-lite"/>
    </source>
</evidence>
<feature type="compositionally biased region" description="Basic and acidic residues" evidence="1">
    <location>
        <begin position="21"/>
        <end position="30"/>
    </location>
</feature>
<feature type="region of interest" description="Disordered" evidence="1">
    <location>
        <begin position="1"/>
        <end position="30"/>
    </location>
</feature>
<accession>A0A6J4LG30</accession>
<dbReference type="EMBL" id="CADCUH010000053">
    <property type="protein sequence ID" value="CAA9330677.1"/>
    <property type="molecule type" value="Genomic_DNA"/>
</dbReference>
<gene>
    <name evidence="2" type="ORF">AVDCRST_MAG36-925</name>
</gene>
<feature type="compositionally biased region" description="Basic residues" evidence="1">
    <location>
        <begin position="291"/>
        <end position="301"/>
    </location>
</feature>
<evidence type="ECO:0000313" key="2">
    <source>
        <dbReference type="EMBL" id="CAA9330677.1"/>
    </source>
</evidence>
<proteinExistence type="predicted"/>
<feature type="compositionally biased region" description="Basic residues" evidence="1">
    <location>
        <begin position="365"/>
        <end position="389"/>
    </location>
</feature>
<feature type="compositionally biased region" description="Pro residues" evidence="1">
    <location>
        <begin position="258"/>
        <end position="269"/>
    </location>
</feature>
<feature type="compositionally biased region" description="Basic residues" evidence="1">
    <location>
        <begin position="338"/>
        <end position="347"/>
    </location>
</feature>
<feature type="region of interest" description="Disordered" evidence="1">
    <location>
        <begin position="106"/>
        <end position="398"/>
    </location>
</feature>
<feature type="compositionally biased region" description="Basic residues" evidence="1">
    <location>
        <begin position="107"/>
        <end position="116"/>
    </location>
</feature>